<dbReference type="Proteomes" id="UP000001357">
    <property type="component" value="Unassembled WGS sequence"/>
</dbReference>
<evidence type="ECO:0000259" key="7">
    <source>
        <dbReference type="PROSITE" id="PS50039"/>
    </source>
</evidence>
<keyword evidence="4 5" id="KW-0539">Nucleus</keyword>
<dbReference type="CDD" id="cd00059">
    <property type="entry name" value="FH_FOX"/>
    <property type="match status" value="1"/>
</dbReference>
<feature type="DNA-binding region" description="Fork-head" evidence="5">
    <location>
        <begin position="1"/>
        <end position="89"/>
    </location>
</feature>
<dbReference type="GO" id="GO:0000981">
    <property type="term" value="F:DNA-binding transcription factor activity, RNA polymerase II-specific"/>
    <property type="evidence" value="ECO:0000318"/>
    <property type="project" value="GO_Central"/>
</dbReference>
<dbReference type="InterPro" id="IPR001766">
    <property type="entry name" value="Fork_head_dom"/>
</dbReference>
<dbReference type="Gene3D" id="1.10.10.10">
    <property type="entry name" value="Winged helix-like DNA-binding domain superfamily/Winged helix DNA-binding domain"/>
    <property type="match status" value="1"/>
</dbReference>
<keyword evidence="3" id="KW-0804">Transcription</keyword>
<name>A9V582_MONBE</name>
<dbReference type="SUPFAM" id="SSF46785">
    <property type="entry name" value="Winged helix' DNA-binding domain"/>
    <property type="match status" value="1"/>
</dbReference>
<dbReference type="eggNOG" id="KOG2294">
    <property type="taxonomic scope" value="Eukaryota"/>
</dbReference>
<evidence type="ECO:0000256" key="4">
    <source>
        <dbReference type="ARBA" id="ARBA00023242"/>
    </source>
</evidence>
<feature type="domain" description="Fork-head" evidence="7">
    <location>
        <begin position="1"/>
        <end position="89"/>
    </location>
</feature>
<dbReference type="FunFam" id="1.10.10.10:FF:001471">
    <property type="entry name" value="Protein CBG05575"/>
    <property type="match status" value="1"/>
</dbReference>
<accession>A9V582</accession>
<dbReference type="InterPro" id="IPR036388">
    <property type="entry name" value="WH-like_DNA-bd_sf"/>
</dbReference>
<evidence type="ECO:0000256" key="1">
    <source>
        <dbReference type="ARBA" id="ARBA00023015"/>
    </source>
</evidence>
<feature type="region of interest" description="Disordered" evidence="6">
    <location>
        <begin position="63"/>
        <end position="112"/>
    </location>
</feature>
<evidence type="ECO:0000256" key="3">
    <source>
        <dbReference type="ARBA" id="ARBA00023163"/>
    </source>
</evidence>
<feature type="compositionally biased region" description="Acidic residues" evidence="6">
    <location>
        <begin position="325"/>
        <end position="340"/>
    </location>
</feature>
<dbReference type="KEGG" id="mbr:MONBRDRAFT_27419"/>
<dbReference type="PROSITE" id="PS00658">
    <property type="entry name" value="FORK_HEAD_2"/>
    <property type="match status" value="1"/>
</dbReference>
<dbReference type="AlphaFoldDB" id="A9V582"/>
<evidence type="ECO:0000256" key="5">
    <source>
        <dbReference type="PROSITE-ProRule" id="PRU00089"/>
    </source>
</evidence>
<keyword evidence="9" id="KW-1185">Reference proteome</keyword>
<dbReference type="InterPro" id="IPR030456">
    <property type="entry name" value="TF_fork_head_CS_2"/>
</dbReference>
<evidence type="ECO:0000256" key="6">
    <source>
        <dbReference type="SAM" id="MobiDB-lite"/>
    </source>
</evidence>
<dbReference type="EMBL" id="CH991560">
    <property type="protein sequence ID" value="EDQ87333.1"/>
    <property type="molecule type" value="Genomic_DNA"/>
</dbReference>
<evidence type="ECO:0000313" key="9">
    <source>
        <dbReference type="Proteomes" id="UP000001357"/>
    </source>
</evidence>
<organism evidence="8 9">
    <name type="scientific">Monosiga brevicollis</name>
    <name type="common">Choanoflagellate</name>
    <dbReference type="NCBI Taxonomy" id="81824"/>
    <lineage>
        <taxon>Eukaryota</taxon>
        <taxon>Choanoflagellata</taxon>
        <taxon>Craspedida</taxon>
        <taxon>Salpingoecidae</taxon>
        <taxon>Monosiga</taxon>
    </lineage>
</organism>
<dbReference type="InterPro" id="IPR045912">
    <property type="entry name" value="FOXJ2/3-like"/>
</dbReference>
<feature type="region of interest" description="Disordered" evidence="6">
    <location>
        <begin position="313"/>
        <end position="340"/>
    </location>
</feature>
<evidence type="ECO:0000256" key="2">
    <source>
        <dbReference type="ARBA" id="ARBA00023125"/>
    </source>
</evidence>
<dbReference type="PROSITE" id="PS50039">
    <property type="entry name" value="FORK_HEAD_3"/>
    <property type="match status" value="1"/>
</dbReference>
<proteinExistence type="predicted"/>
<dbReference type="GeneID" id="5893112"/>
<dbReference type="Pfam" id="PF00250">
    <property type="entry name" value="Forkhead"/>
    <property type="match status" value="1"/>
</dbReference>
<dbReference type="InterPro" id="IPR036390">
    <property type="entry name" value="WH_DNA-bd_sf"/>
</dbReference>
<dbReference type="PANTHER" id="PTHR46078:SF2">
    <property type="entry name" value="FORK-HEAD DOMAIN-CONTAINING PROTEIN"/>
    <property type="match status" value="1"/>
</dbReference>
<keyword evidence="2 5" id="KW-0238">DNA-binding</keyword>
<dbReference type="GO" id="GO:0000978">
    <property type="term" value="F:RNA polymerase II cis-regulatory region sequence-specific DNA binding"/>
    <property type="evidence" value="ECO:0000318"/>
    <property type="project" value="GO_Central"/>
</dbReference>
<dbReference type="InParanoid" id="A9V582"/>
<reference evidence="8 9" key="1">
    <citation type="journal article" date="2008" name="Nature">
        <title>The genome of the choanoflagellate Monosiga brevicollis and the origin of metazoans.</title>
        <authorList>
            <consortium name="JGI Sequencing"/>
            <person name="King N."/>
            <person name="Westbrook M.J."/>
            <person name="Young S.L."/>
            <person name="Kuo A."/>
            <person name="Abedin M."/>
            <person name="Chapman J."/>
            <person name="Fairclough S."/>
            <person name="Hellsten U."/>
            <person name="Isogai Y."/>
            <person name="Letunic I."/>
            <person name="Marr M."/>
            <person name="Pincus D."/>
            <person name="Putnam N."/>
            <person name="Rokas A."/>
            <person name="Wright K.J."/>
            <person name="Zuzow R."/>
            <person name="Dirks W."/>
            <person name="Good M."/>
            <person name="Goodstein D."/>
            <person name="Lemons D."/>
            <person name="Li W."/>
            <person name="Lyons J.B."/>
            <person name="Morris A."/>
            <person name="Nichols S."/>
            <person name="Richter D.J."/>
            <person name="Salamov A."/>
            <person name="Bork P."/>
            <person name="Lim W.A."/>
            <person name="Manning G."/>
            <person name="Miller W.T."/>
            <person name="McGinnis W."/>
            <person name="Shapiro H."/>
            <person name="Tjian R."/>
            <person name="Grigoriev I.V."/>
            <person name="Rokhsar D."/>
        </authorList>
    </citation>
    <scope>NUCLEOTIDE SEQUENCE [LARGE SCALE GENOMIC DNA]</scope>
    <source>
        <strain evidence="9">MX1 / ATCC 50154</strain>
    </source>
</reference>
<gene>
    <name evidence="8" type="ORF">MONBRDRAFT_27419</name>
</gene>
<dbReference type="STRING" id="81824.A9V582"/>
<dbReference type="RefSeq" id="XP_001747946.1">
    <property type="nucleotide sequence ID" value="XM_001747894.1"/>
</dbReference>
<evidence type="ECO:0000313" key="8">
    <source>
        <dbReference type="EMBL" id="EDQ87333.1"/>
    </source>
</evidence>
<dbReference type="SMART" id="SM00339">
    <property type="entry name" value="FH"/>
    <property type="match status" value="1"/>
</dbReference>
<protein>
    <recommendedName>
        <fullName evidence="7">Fork-head domain-containing protein</fullName>
    </recommendedName>
</protein>
<dbReference type="GO" id="GO:0005634">
    <property type="term" value="C:nucleus"/>
    <property type="evidence" value="ECO:0000318"/>
    <property type="project" value="GO_Central"/>
</dbReference>
<keyword evidence="1" id="KW-0805">Transcription regulation</keyword>
<dbReference type="PANTHER" id="PTHR46078">
    <property type="entry name" value="FORKHEAD BOX PROTEIN J2 FAMILY MEMBER"/>
    <property type="match status" value="1"/>
</dbReference>
<sequence>MAADATVHDSLCFFLRCLWLDEWIQEHYPYFKTAGNGWKNSVRHNLSLNKIFCKLPRDPDNPGKGSYWTVDEGRADDDDAASEKPRRKKSQSDPPSKREKRHSATLSEVSSIDTRSSFPDELVVRPEMSSTTSALLDVTIHAPGEDLQRHIEAAGLTLAEPGMPSLDNLHAYQNLNDSFSRVYNSLRDPRASMNEAPALPSSVIPEPMPNLFASLDKSLVTFSTIKSVLATVDGNDSLKASVSAESLRRTRELAATVEQESAQNNNWLASQHFKDLAASFVDLLGHQQNLLASVDLKSLPMHTLMAPAEVSAGLGATGTGLPPREEEEEEAEEFDWNTIL</sequence>
<comment type="subcellular location">
    <subcellularLocation>
        <location evidence="5">Nucleus</location>
    </subcellularLocation>
</comment>
<dbReference type="GO" id="GO:0006357">
    <property type="term" value="P:regulation of transcription by RNA polymerase II"/>
    <property type="evidence" value="ECO:0000318"/>
    <property type="project" value="GO_Central"/>
</dbReference>
<dbReference type="PRINTS" id="PR00053">
    <property type="entry name" value="FORKHEAD"/>
</dbReference>